<feature type="non-terminal residue" evidence="1">
    <location>
        <position position="163"/>
    </location>
</feature>
<keyword evidence="2" id="KW-1185">Reference proteome</keyword>
<evidence type="ECO:0000313" key="2">
    <source>
        <dbReference type="Proteomes" id="UP001596956"/>
    </source>
</evidence>
<protein>
    <submittedName>
        <fullName evidence="1">Transcriptional regulator</fullName>
    </submittedName>
</protein>
<organism evidence="1 2">
    <name type="scientific">Streptomonospora algeriensis</name>
    <dbReference type="NCBI Taxonomy" id="995084"/>
    <lineage>
        <taxon>Bacteria</taxon>
        <taxon>Bacillati</taxon>
        <taxon>Actinomycetota</taxon>
        <taxon>Actinomycetes</taxon>
        <taxon>Streptosporangiales</taxon>
        <taxon>Nocardiopsidaceae</taxon>
        <taxon>Streptomonospora</taxon>
    </lineage>
</organism>
<accession>A0ABW3BFW9</accession>
<gene>
    <name evidence="1" type="ORF">ACFQZU_11500</name>
</gene>
<reference evidence="2" key="1">
    <citation type="journal article" date="2019" name="Int. J. Syst. Evol. Microbiol.">
        <title>The Global Catalogue of Microorganisms (GCM) 10K type strain sequencing project: providing services to taxonomists for standard genome sequencing and annotation.</title>
        <authorList>
            <consortium name="The Broad Institute Genomics Platform"/>
            <consortium name="The Broad Institute Genome Sequencing Center for Infectious Disease"/>
            <person name="Wu L."/>
            <person name="Ma J."/>
        </authorList>
    </citation>
    <scope>NUCLEOTIDE SEQUENCE [LARGE SCALE GENOMIC DNA]</scope>
    <source>
        <strain evidence="2">CCUG 63369</strain>
    </source>
</reference>
<dbReference type="Proteomes" id="UP001596956">
    <property type="component" value="Unassembled WGS sequence"/>
</dbReference>
<sequence>MALFAAAQFGLISQEQARRANLSSQDIAARLRRGVWARTLHWGVFRVLGYGVLASPLKRAVVAAQLALAPGAFACRDTAARLWQLDGLPPWDGRTVDMALRWRPPSARPRAVSPAVRIHALRVSESDIVCRAPIRLTRVGRTLRDMSACSGTGTRTRLCGSAV</sequence>
<proteinExistence type="predicted"/>
<comment type="caution">
    <text evidence="1">The sequence shown here is derived from an EMBL/GenBank/DDBJ whole genome shotgun (WGS) entry which is preliminary data.</text>
</comment>
<evidence type="ECO:0000313" key="1">
    <source>
        <dbReference type="EMBL" id="MFD0801935.1"/>
    </source>
</evidence>
<dbReference type="EMBL" id="JBHTHR010000330">
    <property type="protein sequence ID" value="MFD0801935.1"/>
    <property type="molecule type" value="Genomic_DNA"/>
</dbReference>
<name>A0ABW3BFW9_9ACTN</name>